<dbReference type="Proteomes" id="UP000190409">
    <property type="component" value="Unassembled WGS sequence"/>
</dbReference>
<dbReference type="Gene3D" id="3.30.70.1450">
    <property type="entry name" value="Regulator of K+ conductance, C-terminal domain"/>
    <property type="match status" value="2"/>
</dbReference>
<feature type="domain" description="RCK C-terminal" evidence="8">
    <location>
        <begin position="140"/>
        <end position="220"/>
    </location>
</feature>
<evidence type="ECO:0000313" key="12">
    <source>
        <dbReference type="Proteomes" id="UP000190409"/>
    </source>
</evidence>
<keyword evidence="3" id="KW-0633">Potassium transport</keyword>
<reference evidence="11 13" key="2">
    <citation type="submission" date="2017-03" db="EMBL/GenBank/DDBJ databases">
        <title>wgs assembly of Dolosigranulum pigrum KPL CDC strains.</title>
        <authorList>
            <person name="Brugger S.D."/>
            <person name="Pettigrew M."/>
            <person name="Kong Y."/>
            <person name="Lemon K.P."/>
        </authorList>
    </citation>
    <scope>NUCLEOTIDE SEQUENCE [LARGE SCALE GENOMIC DNA]</scope>
    <source>
        <strain evidence="11 13">KPL1931_CDC4294-98</strain>
    </source>
</reference>
<evidence type="ECO:0000259" key="8">
    <source>
        <dbReference type="PROSITE" id="PS51202"/>
    </source>
</evidence>
<feature type="domain" description="RCK C-terminal" evidence="8">
    <location>
        <begin position="368"/>
        <end position="448"/>
    </location>
</feature>
<evidence type="ECO:0000313" key="9">
    <source>
        <dbReference type="EMBL" id="OOL81622.1"/>
    </source>
</evidence>
<organism evidence="9 12">
    <name type="scientific">Dolosigranulum pigrum</name>
    <dbReference type="NCBI Taxonomy" id="29394"/>
    <lineage>
        <taxon>Bacteria</taxon>
        <taxon>Bacillati</taxon>
        <taxon>Bacillota</taxon>
        <taxon>Bacilli</taxon>
        <taxon>Lactobacillales</taxon>
        <taxon>Carnobacteriaceae</taxon>
        <taxon>Dolosigranulum</taxon>
    </lineage>
</organism>
<dbReference type="PANTHER" id="PTHR43833">
    <property type="entry name" value="POTASSIUM CHANNEL PROTEIN 2-RELATED-RELATED"/>
    <property type="match status" value="1"/>
</dbReference>
<dbReference type="InterPro" id="IPR036721">
    <property type="entry name" value="RCK_C_sf"/>
</dbReference>
<keyword evidence="2" id="KW-0813">Transport</keyword>
<dbReference type="Gene3D" id="3.40.50.720">
    <property type="entry name" value="NAD(P)-binding Rossmann-like Domain"/>
    <property type="match status" value="2"/>
</dbReference>
<reference evidence="10 14" key="3">
    <citation type="submission" date="2019-07" db="EMBL/GenBank/DDBJ databases">
        <title>Genome assembly of a nasal isolate of Dolosigranulum pigrum from a chronic sinusitis patient.</title>
        <authorList>
            <person name="Baig S."/>
            <person name="Overballe-Petersen S."/>
            <person name="Kaspar U."/>
            <person name="Rendboe A."/>
            <person name="de Man T."/>
            <person name="Liu C."/>
            <person name="Price L.B."/>
            <person name="Stegger M."/>
            <person name="Becker K."/>
            <person name="Skytt Andersen P."/>
        </authorList>
    </citation>
    <scope>NUCLEOTIDE SEQUENCE [LARGE SCALE GENOMIC DNA]</scope>
    <source>
        <strain evidence="10 14">83VPs-KB5</strain>
    </source>
</reference>
<dbReference type="SUPFAM" id="SSF116726">
    <property type="entry name" value="TrkA C-terminal domain-like"/>
    <property type="match status" value="2"/>
</dbReference>
<dbReference type="EMBL" id="MUYF01000003">
    <property type="protein sequence ID" value="OOL81622.1"/>
    <property type="molecule type" value="Genomic_DNA"/>
</dbReference>
<dbReference type="OrthoDB" id="9775180at2"/>
<dbReference type="NCBIfam" id="NF007039">
    <property type="entry name" value="PRK09496.3-2"/>
    <property type="match status" value="1"/>
</dbReference>
<dbReference type="InterPro" id="IPR003148">
    <property type="entry name" value="RCK_N"/>
</dbReference>
<dbReference type="NCBIfam" id="NF007033">
    <property type="entry name" value="PRK09496.1-5"/>
    <property type="match status" value="1"/>
</dbReference>
<dbReference type="AlphaFoldDB" id="A0A1S8KPJ6"/>
<dbReference type="Proteomes" id="UP000249099">
    <property type="component" value="Unassembled WGS sequence"/>
</dbReference>
<dbReference type="PROSITE" id="PS51201">
    <property type="entry name" value="RCK_N"/>
    <property type="match status" value="2"/>
</dbReference>
<dbReference type="PRINTS" id="PR00335">
    <property type="entry name" value="KUPTAKETRKA"/>
</dbReference>
<dbReference type="KEGG" id="dpm:FNV33_00390"/>
<dbReference type="InterPro" id="IPR006036">
    <property type="entry name" value="K_uptake_TrkA"/>
</dbReference>
<protein>
    <recommendedName>
        <fullName evidence="1">Trk system potassium uptake protein TrkA</fullName>
    </recommendedName>
</protein>
<keyword evidence="4" id="KW-0630">Potassium</keyword>
<gene>
    <name evidence="10" type="primary">trkA</name>
    <name evidence="11" type="ORF">B8A44_07205</name>
    <name evidence="9" type="ORF">BWX42_07905</name>
    <name evidence="10" type="ORF">FNV33_00390</name>
</gene>
<evidence type="ECO:0000256" key="1">
    <source>
        <dbReference type="ARBA" id="ARBA00017378"/>
    </source>
</evidence>
<dbReference type="PROSITE" id="PS51202">
    <property type="entry name" value="RCK_C"/>
    <property type="match status" value="2"/>
</dbReference>
<name>A0A1S8KPJ6_9LACT</name>
<sequence>MNIIIVGGGKVGRALCKDLSLTDNNVTMIELRETVLERTISRADIDGFVGNGADIDIQKEAGVEHCDIFIAVTPEDETNIIAASIAKNLGATHTIARVRKPAYATHNEFMHESMGITLMINPEYEAASQIVDILRYPGALSVENFSDGVHLIEVMIEDDELSGLMISRFRQKFPNLIICAIKRGDEVVIPTGDTMIKRGDHLFVTGEQELLANFYHVTGKKKKRLKNTLIIGGSRISHYLIDMLKDVSMGIKVIEINPDKASELSEHFPEVVVISGDGSDQEFLQEERIELFDAIVSLTGVDEENLLISLFARRNNLSKVITKVNRTDLINLIEEDPSHAFVTPHQLISNHISKFVRSVGSRAHSDIEGLYRVDNNQFEIIEFHITKESELTNQPIHSLPTKSDVLIANIIRDGHVIFPTGADDMQVDDHVIIATTRKYLTSLEDILE</sequence>
<dbReference type="Pfam" id="PF02254">
    <property type="entry name" value="TrkA_N"/>
    <property type="match status" value="2"/>
</dbReference>
<evidence type="ECO:0000313" key="10">
    <source>
        <dbReference type="EMBL" id="QDO90586.1"/>
    </source>
</evidence>
<evidence type="ECO:0000313" key="14">
    <source>
        <dbReference type="Proteomes" id="UP000315953"/>
    </source>
</evidence>
<evidence type="ECO:0000256" key="6">
    <source>
        <dbReference type="ARBA" id="ARBA00023065"/>
    </source>
</evidence>
<evidence type="ECO:0000313" key="13">
    <source>
        <dbReference type="Proteomes" id="UP000249099"/>
    </source>
</evidence>
<dbReference type="InterPro" id="IPR036291">
    <property type="entry name" value="NAD(P)-bd_dom_sf"/>
</dbReference>
<dbReference type="InterPro" id="IPR006037">
    <property type="entry name" value="RCK_C"/>
</dbReference>
<dbReference type="GeneID" id="42693960"/>
<dbReference type="GO" id="GO:0005886">
    <property type="term" value="C:plasma membrane"/>
    <property type="evidence" value="ECO:0007669"/>
    <property type="project" value="InterPro"/>
</dbReference>
<dbReference type="EMBL" id="NAQV01000020">
    <property type="protein sequence ID" value="RAN62781.1"/>
    <property type="molecule type" value="Genomic_DNA"/>
</dbReference>
<dbReference type="RefSeq" id="WP_004635318.1">
    <property type="nucleotide sequence ID" value="NZ_CAJHJL010000003.1"/>
</dbReference>
<dbReference type="Pfam" id="PF02080">
    <property type="entry name" value="TrkA_C"/>
    <property type="match status" value="2"/>
</dbReference>
<evidence type="ECO:0000259" key="7">
    <source>
        <dbReference type="PROSITE" id="PS51201"/>
    </source>
</evidence>
<keyword evidence="5" id="KW-0520">NAD</keyword>
<dbReference type="InterPro" id="IPR050721">
    <property type="entry name" value="Trk_Ktr_HKT_K-transport"/>
</dbReference>
<dbReference type="EMBL" id="CP041626">
    <property type="protein sequence ID" value="QDO90586.1"/>
    <property type="molecule type" value="Genomic_DNA"/>
</dbReference>
<evidence type="ECO:0000256" key="3">
    <source>
        <dbReference type="ARBA" id="ARBA00022538"/>
    </source>
</evidence>
<evidence type="ECO:0000256" key="2">
    <source>
        <dbReference type="ARBA" id="ARBA00022448"/>
    </source>
</evidence>
<feature type="domain" description="RCK N-terminal" evidence="7">
    <location>
        <begin position="225"/>
        <end position="341"/>
    </location>
</feature>
<keyword evidence="6" id="KW-0406">Ion transport</keyword>
<dbReference type="SUPFAM" id="SSF51735">
    <property type="entry name" value="NAD(P)-binding Rossmann-fold domains"/>
    <property type="match status" value="2"/>
</dbReference>
<dbReference type="Proteomes" id="UP000315953">
    <property type="component" value="Chromosome"/>
</dbReference>
<evidence type="ECO:0000256" key="4">
    <source>
        <dbReference type="ARBA" id="ARBA00022958"/>
    </source>
</evidence>
<evidence type="ECO:0000256" key="5">
    <source>
        <dbReference type="ARBA" id="ARBA00023027"/>
    </source>
</evidence>
<accession>A0A1S8KPJ6</accession>
<evidence type="ECO:0000313" key="11">
    <source>
        <dbReference type="EMBL" id="RAN62781.1"/>
    </source>
</evidence>
<proteinExistence type="predicted"/>
<dbReference type="PANTHER" id="PTHR43833:SF5">
    <property type="entry name" value="TRK SYSTEM POTASSIUM UPTAKE PROTEIN TRKA"/>
    <property type="match status" value="1"/>
</dbReference>
<reference evidence="9 12" key="1">
    <citation type="submission" date="2017-01" db="EMBL/GenBank/DDBJ databases">
        <title>Complete Genome Sequence of Dolosigranulum pigrum isolated from a Patient with interstitial lung disease.</title>
        <authorList>
            <person name="Mukhopadhyay R."/>
            <person name="Joaquin J."/>
            <person name="Hogue R."/>
            <person name="Fitzgerald S."/>
            <person name="Jospin G."/>
            <person name="Eisen J.A."/>
            <person name="Chaturvedi V."/>
        </authorList>
    </citation>
    <scope>NUCLEOTIDE SEQUENCE [LARGE SCALE GENOMIC DNA]</scope>
    <source>
        <strain evidence="9 12">15S00348</strain>
    </source>
</reference>
<dbReference type="GO" id="GO:0015079">
    <property type="term" value="F:potassium ion transmembrane transporter activity"/>
    <property type="evidence" value="ECO:0007669"/>
    <property type="project" value="InterPro"/>
</dbReference>
<feature type="domain" description="RCK N-terminal" evidence="7">
    <location>
        <begin position="1"/>
        <end position="120"/>
    </location>
</feature>